<name>A0A926IDD6_9FIRM</name>
<dbReference type="AlphaFoldDB" id="A0A926IDD6"/>
<keyword evidence="3" id="KW-1185">Reference proteome</keyword>
<dbReference type="Proteomes" id="UP000655830">
    <property type="component" value="Unassembled WGS sequence"/>
</dbReference>
<feature type="transmembrane region" description="Helical" evidence="1">
    <location>
        <begin position="7"/>
        <end position="27"/>
    </location>
</feature>
<evidence type="ECO:0000313" key="2">
    <source>
        <dbReference type="EMBL" id="MBC8578451.1"/>
    </source>
</evidence>
<feature type="transmembrane region" description="Helical" evidence="1">
    <location>
        <begin position="133"/>
        <end position="159"/>
    </location>
</feature>
<evidence type="ECO:0000256" key="1">
    <source>
        <dbReference type="SAM" id="Phobius"/>
    </source>
</evidence>
<dbReference type="PIRSF" id="PIRSF027391">
    <property type="entry name" value="Hpre_diP_synt_I"/>
    <property type="match status" value="1"/>
</dbReference>
<dbReference type="EMBL" id="JACRSY010000003">
    <property type="protein sequence ID" value="MBC8578451.1"/>
    <property type="molecule type" value="Genomic_DNA"/>
</dbReference>
<gene>
    <name evidence="2" type="ORF">H8718_02745</name>
</gene>
<sequence>MSKVQKLVYLSLLCALALVIYIIELQIPPLAPIPGLKLGLANMVSLAVLILYGPKEALTVLILRIFLGSFITGKVSSLLFSLAGGLLSNIGMIILYQYARKYINIWLISIIGSILHIIGQLTIAVLITNTPGIFFYAPFLLISSIITGYFIGLGATFICKHFRKLSTRL</sequence>
<organism evidence="2 3">
    <name type="scientific">Zhenhengia yiwuensis</name>
    <dbReference type="NCBI Taxonomy" id="2763666"/>
    <lineage>
        <taxon>Bacteria</taxon>
        <taxon>Bacillati</taxon>
        <taxon>Bacillota</taxon>
        <taxon>Clostridia</taxon>
        <taxon>Lachnospirales</taxon>
        <taxon>Lachnospiraceae</taxon>
        <taxon>Zhenhengia</taxon>
    </lineage>
</organism>
<feature type="transmembrane region" description="Helical" evidence="1">
    <location>
        <begin position="79"/>
        <end position="98"/>
    </location>
</feature>
<keyword evidence="1" id="KW-0472">Membrane</keyword>
<accession>A0A926IDD6</accession>
<keyword evidence="1" id="KW-1133">Transmembrane helix</keyword>
<protein>
    <submittedName>
        <fullName evidence="2">Gx transporter family protein</fullName>
    </submittedName>
</protein>
<keyword evidence="1" id="KW-0812">Transmembrane</keyword>
<evidence type="ECO:0000313" key="3">
    <source>
        <dbReference type="Proteomes" id="UP000655830"/>
    </source>
</evidence>
<reference evidence="2" key="1">
    <citation type="submission" date="2020-08" db="EMBL/GenBank/DDBJ databases">
        <title>Genome public.</title>
        <authorList>
            <person name="Liu C."/>
            <person name="Sun Q."/>
        </authorList>
    </citation>
    <scope>NUCLEOTIDE SEQUENCE</scope>
    <source>
        <strain evidence="2">NSJ-12</strain>
    </source>
</reference>
<dbReference type="Gene3D" id="1.10.1760.20">
    <property type="match status" value="1"/>
</dbReference>
<dbReference type="InterPro" id="IPR014535">
    <property type="entry name" value="Hpre_diP_synt_I"/>
</dbReference>
<comment type="caution">
    <text evidence="2">The sequence shown here is derived from an EMBL/GenBank/DDBJ whole genome shotgun (WGS) entry which is preliminary data.</text>
</comment>
<proteinExistence type="predicted"/>
<dbReference type="InterPro" id="IPR010898">
    <property type="entry name" value="Hpre_diP_synth_I"/>
</dbReference>
<feature type="transmembrane region" description="Helical" evidence="1">
    <location>
        <begin position="105"/>
        <end position="127"/>
    </location>
</feature>
<dbReference type="Pfam" id="PF07456">
    <property type="entry name" value="Hpre_diP_synt_I"/>
    <property type="match status" value="1"/>
</dbReference>